<feature type="compositionally biased region" description="Basic and acidic residues" evidence="1">
    <location>
        <begin position="126"/>
        <end position="157"/>
    </location>
</feature>
<name>A0A2A6BSC5_PRIPA</name>
<accession>A0A2A6BSC5</accession>
<dbReference type="AlphaFoldDB" id="A0A2A6BSC5"/>
<sequence>YLQETAPKMSTPKELTPKGKLLYDALRSNPQESMAMLRAVMLSEDPTQRDAVERAVLGPAEALLAADVAGVGPSSRMFITSAVASVFMDCIEKTRVAIAARRAQAAAAPAAPPRNVPTTRRASTRRIKEEEHHSASADVNDVLHGEQMKEKRTERRK</sequence>
<keyword evidence="3" id="KW-1185">Reference proteome</keyword>
<reference evidence="2" key="2">
    <citation type="submission" date="2022-06" db="UniProtKB">
        <authorList>
            <consortium name="EnsemblMetazoa"/>
        </authorList>
    </citation>
    <scope>IDENTIFICATION</scope>
    <source>
        <strain evidence="2">PS312</strain>
    </source>
</reference>
<reference evidence="3" key="1">
    <citation type="journal article" date="2008" name="Nat. Genet.">
        <title>The Pristionchus pacificus genome provides a unique perspective on nematode lifestyle and parasitism.</title>
        <authorList>
            <person name="Dieterich C."/>
            <person name="Clifton S.W."/>
            <person name="Schuster L.N."/>
            <person name="Chinwalla A."/>
            <person name="Delehaunty K."/>
            <person name="Dinkelacker I."/>
            <person name="Fulton L."/>
            <person name="Fulton R."/>
            <person name="Godfrey J."/>
            <person name="Minx P."/>
            <person name="Mitreva M."/>
            <person name="Roeseler W."/>
            <person name="Tian H."/>
            <person name="Witte H."/>
            <person name="Yang S.P."/>
            <person name="Wilson R.K."/>
            <person name="Sommer R.J."/>
        </authorList>
    </citation>
    <scope>NUCLEOTIDE SEQUENCE [LARGE SCALE GENOMIC DNA]</scope>
    <source>
        <strain evidence="3">PS312</strain>
    </source>
</reference>
<dbReference type="Proteomes" id="UP000005239">
    <property type="component" value="Unassembled WGS sequence"/>
</dbReference>
<dbReference type="EnsemblMetazoa" id="PPA37261.1">
    <property type="protein sequence ID" value="PPA37261.1"/>
    <property type="gene ID" value="WBGene00275630"/>
</dbReference>
<protein>
    <submittedName>
        <fullName evidence="2">Uncharacterized protein</fullName>
    </submittedName>
</protein>
<evidence type="ECO:0000313" key="3">
    <source>
        <dbReference type="Proteomes" id="UP000005239"/>
    </source>
</evidence>
<evidence type="ECO:0000313" key="2">
    <source>
        <dbReference type="EnsemblMetazoa" id="PPA37261.1"/>
    </source>
</evidence>
<proteinExistence type="predicted"/>
<organism evidence="2 3">
    <name type="scientific">Pristionchus pacificus</name>
    <name type="common">Parasitic nematode worm</name>
    <dbReference type="NCBI Taxonomy" id="54126"/>
    <lineage>
        <taxon>Eukaryota</taxon>
        <taxon>Metazoa</taxon>
        <taxon>Ecdysozoa</taxon>
        <taxon>Nematoda</taxon>
        <taxon>Chromadorea</taxon>
        <taxon>Rhabditida</taxon>
        <taxon>Rhabditina</taxon>
        <taxon>Diplogasteromorpha</taxon>
        <taxon>Diplogasteroidea</taxon>
        <taxon>Neodiplogasteridae</taxon>
        <taxon>Pristionchus</taxon>
    </lineage>
</organism>
<accession>A0A8R1YSX9</accession>
<feature type="region of interest" description="Disordered" evidence="1">
    <location>
        <begin position="104"/>
        <end position="157"/>
    </location>
</feature>
<evidence type="ECO:0000256" key="1">
    <source>
        <dbReference type="SAM" id="MobiDB-lite"/>
    </source>
</evidence>
<gene>
    <name evidence="2" type="primary">WBGene00275630</name>
</gene>